<evidence type="ECO:0000313" key="2">
    <source>
        <dbReference type="EMBL" id="SFO71923.1"/>
    </source>
</evidence>
<keyword evidence="3" id="KW-1185">Reference proteome</keyword>
<dbReference type="Proteomes" id="UP000199564">
    <property type="component" value="Unassembled WGS sequence"/>
</dbReference>
<dbReference type="InterPro" id="IPR000073">
    <property type="entry name" value="AB_hydrolase_1"/>
</dbReference>
<dbReference type="Gene3D" id="3.40.50.1820">
    <property type="entry name" value="alpha/beta hydrolase"/>
    <property type="match status" value="1"/>
</dbReference>
<dbReference type="AlphaFoldDB" id="A0A1I5JH95"/>
<dbReference type="SUPFAM" id="SSF53474">
    <property type="entry name" value="alpha/beta-Hydrolases"/>
    <property type="match status" value="1"/>
</dbReference>
<organism evidence="2 3">
    <name type="scientific">Algoriphagus ornithinivorans</name>
    <dbReference type="NCBI Taxonomy" id="226506"/>
    <lineage>
        <taxon>Bacteria</taxon>
        <taxon>Pseudomonadati</taxon>
        <taxon>Bacteroidota</taxon>
        <taxon>Cytophagia</taxon>
        <taxon>Cytophagales</taxon>
        <taxon>Cyclobacteriaceae</taxon>
        <taxon>Algoriphagus</taxon>
    </lineage>
</organism>
<sequence>MTLFLKKIKIEYTIQNPFDPEKKTIITHEDPFDKYLGVGDLLNVELKDFNYIKIHGRYFSSDLSRFLKENESIESEKKFHWLSRTQIINDIELVRKEILGDRQVILLGFGSGAGLIHYYLHEYPTSVEKVVSLNPLLFDIPKNLSFWDLLGGFESIVNEYSINQIIRFSIQSSQPYFFMDKTIRDSVLKANIEEFTRRFDLKNLEETNLSLGVRAFEHELDNGIYDLGPFRHFLSLLSIEWQFDLNSFDWFKGTNYDLGREFKSKLTLIGGVYNLVLDPKSFDVIGEFYPNSSVYLLKDGFDFSITRNKEMWAEMISSFCSDDISDQIKIFKLLQEKDLLFQGKSYNSVRVGK</sequence>
<protein>
    <recommendedName>
        <fullName evidence="1">AB hydrolase-1 domain-containing protein</fullName>
    </recommendedName>
</protein>
<dbReference type="RefSeq" id="WP_091655465.1">
    <property type="nucleotide sequence ID" value="NZ_FOVW01000012.1"/>
</dbReference>
<dbReference type="EMBL" id="FOVW01000012">
    <property type="protein sequence ID" value="SFO71923.1"/>
    <property type="molecule type" value="Genomic_DNA"/>
</dbReference>
<feature type="domain" description="AB hydrolase-1" evidence="1">
    <location>
        <begin position="88"/>
        <end position="145"/>
    </location>
</feature>
<dbReference type="InterPro" id="IPR029058">
    <property type="entry name" value="AB_hydrolase_fold"/>
</dbReference>
<evidence type="ECO:0000313" key="3">
    <source>
        <dbReference type="Proteomes" id="UP000199564"/>
    </source>
</evidence>
<dbReference type="Pfam" id="PF00561">
    <property type="entry name" value="Abhydrolase_1"/>
    <property type="match status" value="1"/>
</dbReference>
<proteinExistence type="predicted"/>
<reference evidence="3" key="1">
    <citation type="submission" date="2016-10" db="EMBL/GenBank/DDBJ databases">
        <authorList>
            <person name="Varghese N."/>
            <person name="Submissions S."/>
        </authorList>
    </citation>
    <scope>NUCLEOTIDE SEQUENCE [LARGE SCALE GENOMIC DNA]</scope>
    <source>
        <strain evidence="3">DSM 15282</strain>
    </source>
</reference>
<evidence type="ECO:0000259" key="1">
    <source>
        <dbReference type="Pfam" id="PF00561"/>
    </source>
</evidence>
<name>A0A1I5JH95_9BACT</name>
<accession>A0A1I5JH95</accession>
<dbReference type="STRING" id="226506.SAMN04488519_11290"/>
<gene>
    <name evidence="2" type="ORF">SAMN04488519_11290</name>
</gene>